<dbReference type="InterPro" id="IPR011990">
    <property type="entry name" value="TPR-like_helical_dom_sf"/>
</dbReference>
<dbReference type="InterPro" id="IPR036388">
    <property type="entry name" value="WH-like_DNA-bd_sf"/>
</dbReference>
<evidence type="ECO:0000259" key="2">
    <source>
        <dbReference type="SMART" id="SM01043"/>
    </source>
</evidence>
<dbReference type="AlphaFoldDB" id="A0A1G7DK83"/>
<protein>
    <submittedName>
        <fullName evidence="3">Transcriptional activator domain-containing protein</fullName>
    </submittedName>
</protein>
<accession>A0A1G7DK83</accession>
<organism evidence="3 4">
    <name type="scientific">Pseudonocardia oroxyli</name>
    <dbReference type="NCBI Taxonomy" id="366584"/>
    <lineage>
        <taxon>Bacteria</taxon>
        <taxon>Bacillati</taxon>
        <taxon>Actinomycetota</taxon>
        <taxon>Actinomycetes</taxon>
        <taxon>Pseudonocardiales</taxon>
        <taxon>Pseudonocardiaceae</taxon>
        <taxon>Pseudonocardia</taxon>
    </lineage>
</organism>
<dbReference type="InterPro" id="IPR051677">
    <property type="entry name" value="AfsR-DnrI-RedD_regulator"/>
</dbReference>
<evidence type="ECO:0000313" key="4">
    <source>
        <dbReference type="Proteomes" id="UP000198967"/>
    </source>
</evidence>
<dbReference type="PANTHER" id="PTHR35807">
    <property type="entry name" value="TRANSCRIPTIONAL REGULATOR REDD-RELATED"/>
    <property type="match status" value="1"/>
</dbReference>
<dbReference type="InterPro" id="IPR005158">
    <property type="entry name" value="BTAD"/>
</dbReference>
<sequence>MITAGSSHRGCTCDSSYRYAQIVTVTKQPLGKRRAPENTVARAGPKRPPSQVTQQRSITFGITMPDGHRRSFAECPSHRIAVLGSFGLTSDGASVPLSVDARRVVAYLAVHRRPQPRTGLAADLWPGVPAEAAARLLAEAVEAIDVPGLLVGDPSDAAAPLALADEVEVDLSDAMLLVRAFSGGGRLDERPATDLLSQDILPAWTSPWIAVERERFRQLRLASLEEVSGKLSAAGLHADAVDVAEIAVAAAPSRESARRALIEALLAKGDVVEAVAQYDAFQELLRTSVGPVSAGLEGLFAPAGGFPMRPAVGGYRPVPSRSAVVLPGLRAARPATLGGPRRLVAGGSVPGR</sequence>
<dbReference type="SMART" id="SM01043">
    <property type="entry name" value="BTAD"/>
    <property type="match status" value="1"/>
</dbReference>
<feature type="domain" description="Bacterial transcriptional activator" evidence="2">
    <location>
        <begin position="172"/>
        <end position="285"/>
    </location>
</feature>
<evidence type="ECO:0000256" key="1">
    <source>
        <dbReference type="SAM" id="MobiDB-lite"/>
    </source>
</evidence>
<dbReference type="Proteomes" id="UP000198967">
    <property type="component" value="Unassembled WGS sequence"/>
</dbReference>
<dbReference type="STRING" id="366584.SAMN05216377_10152"/>
<name>A0A1G7DK83_PSEOR</name>
<dbReference type="Gene3D" id="1.10.10.10">
    <property type="entry name" value="Winged helix-like DNA-binding domain superfamily/Winged helix DNA-binding domain"/>
    <property type="match status" value="1"/>
</dbReference>
<keyword evidence="4" id="KW-1185">Reference proteome</keyword>
<dbReference type="Pfam" id="PF03704">
    <property type="entry name" value="BTAD"/>
    <property type="match status" value="1"/>
</dbReference>
<dbReference type="Gene3D" id="1.25.40.10">
    <property type="entry name" value="Tetratricopeptide repeat domain"/>
    <property type="match status" value="1"/>
</dbReference>
<gene>
    <name evidence="3" type="ORF">SAMN05216377_10152</name>
</gene>
<dbReference type="EMBL" id="FNBE01000001">
    <property type="protein sequence ID" value="SDE51470.1"/>
    <property type="molecule type" value="Genomic_DNA"/>
</dbReference>
<evidence type="ECO:0000313" key="3">
    <source>
        <dbReference type="EMBL" id="SDE51470.1"/>
    </source>
</evidence>
<feature type="region of interest" description="Disordered" evidence="1">
    <location>
        <begin position="28"/>
        <end position="55"/>
    </location>
</feature>
<proteinExistence type="predicted"/>
<dbReference type="SUPFAM" id="SSF48452">
    <property type="entry name" value="TPR-like"/>
    <property type="match status" value="1"/>
</dbReference>
<reference evidence="3 4" key="1">
    <citation type="submission" date="2016-10" db="EMBL/GenBank/DDBJ databases">
        <authorList>
            <person name="de Groot N.N."/>
        </authorList>
    </citation>
    <scope>NUCLEOTIDE SEQUENCE [LARGE SCALE GENOMIC DNA]</scope>
    <source>
        <strain evidence="3 4">CGMCC 4.3143</strain>
    </source>
</reference>